<proteinExistence type="predicted"/>
<keyword evidence="1" id="KW-0812">Transmembrane</keyword>
<dbReference type="EMBL" id="BGZN01000004">
    <property type="protein sequence ID" value="GBR72967.1"/>
    <property type="molecule type" value="Genomic_DNA"/>
</dbReference>
<protein>
    <submittedName>
        <fullName evidence="2">Uncharacterized protein</fullName>
    </submittedName>
</protein>
<gene>
    <name evidence="2" type="ORF">NO1_0423</name>
</gene>
<evidence type="ECO:0000313" key="2">
    <source>
        <dbReference type="EMBL" id="GBR72967.1"/>
    </source>
</evidence>
<keyword evidence="1" id="KW-1133">Transmembrane helix</keyword>
<keyword evidence="3" id="KW-1185">Reference proteome</keyword>
<reference evidence="2 3" key="1">
    <citation type="journal article" date="2019" name="ISME J.">
        <title>Genome analyses of uncultured TG2/ZB3 bacteria in 'Margulisbacteria' specifically attached to ectosymbiotic spirochetes of protists in the termite gut.</title>
        <authorList>
            <person name="Utami Y.D."/>
            <person name="Kuwahara H."/>
            <person name="Igai K."/>
            <person name="Murakami T."/>
            <person name="Sugaya K."/>
            <person name="Morikawa T."/>
            <person name="Nagura Y."/>
            <person name="Yuki M."/>
            <person name="Deevong P."/>
            <person name="Inoue T."/>
            <person name="Kihara K."/>
            <person name="Lo N."/>
            <person name="Yamada A."/>
            <person name="Ohkuma M."/>
            <person name="Hongoh Y."/>
        </authorList>
    </citation>
    <scope>NUCLEOTIDE SEQUENCE [LARGE SCALE GENOMIC DNA]</scope>
    <source>
        <strain evidence="2">NkOx7-01</strain>
    </source>
</reference>
<accession>A0A388T8M0</accession>
<sequence>MSENGKKSPKKEEKVSRQTTEAIYAEMVNCSQSGVSSINAGRADIDHSGIGLLKAQNVNQTNCGNAVVVARNLKTGSVRSLITISDNIEGDVRTVLDKKGAAAFGVVFAAVFMFFRIIRRLCFR</sequence>
<evidence type="ECO:0000313" key="3">
    <source>
        <dbReference type="Proteomes" id="UP000269352"/>
    </source>
</evidence>
<evidence type="ECO:0000256" key="1">
    <source>
        <dbReference type="SAM" id="Phobius"/>
    </source>
</evidence>
<feature type="transmembrane region" description="Helical" evidence="1">
    <location>
        <begin position="100"/>
        <end position="118"/>
    </location>
</feature>
<organism evidence="2 3">
    <name type="scientific">Termititenax aidoneus</name>
    <dbReference type="NCBI Taxonomy" id="2218524"/>
    <lineage>
        <taxon>Bacteria</taxon>
        <taxon>Bacillati</taxon>
        <taxon>Candidatus Margulisiibacteriota</taxon>
        <taxon>Candidatus Termititenacia</taxon>
        <taxon>Candidatus Termititenacales</taxon>
        <taxon>Candidatus Termititenacaceae</taxon>
        <taxon>Candidatus Termititenax</taxon>
    </lineage>
</organism>
<dbReference type="AlphaFoldDB" id="A0A388T8M0"/>
<keyword evidence="1" id="KW-0472">Membrane</keyword>
<name>A0A388T8M0_TERA1</name>
<comment type="caution">
    <text evidence="2">The sequence shown here is derived from an EMBL/GenBank/DDBJ whole genome shotgun (WGS) entry which is preliminary data.</text>
</comment>
<dbReference type="Proteomes" id="UP000269352">
    <property type="component" value="Unassembled WGS sequence"/>
</dbReference>